<dbReference type="EMBL" id="CAJVQC010057256">
    <property type="protein sequence ID" value="CAG8797389.1"/>
    <property type="molecule type" value="Genomic_DNA"/>
</dbReference>
<evidence type="ECO:0000313" key="2">
    <source>
        <dbReference type="Proteomes" id="UP000789920"/>
    </source>
</evidence>
<gene>
    <name evidence="1" type="ORF">RPERSI_LOCUS20338</name>
</gene>
<keyword evidence="2" id="KW-1185">Reference proteome</keyword>
<dbReference type="Proteomes" id="UP000789920">
    <property type="component" value="Unassembled WGS sequence"/>
</dbReference>
<comment type="caution">
    <text evidence="1">The sequence shown here is derived from an EMBL/GenBank/DDBJ whole genome shotgun (WGS) entry which is preliminary data.</text>
</comment>
<name>A0ACA9RKB0_9GLOM</name>
<evidence type="ECO:0000313" key="1">
    <source>
        <dbReference type="EMBL" id="CAG8797389.1"/>
    </source>
</evidence>
<reference evidence="1" key="1">
    <citation type="submission" date="2021-06" db="EMBL/GenBank/DDBJ databases">
        <authorList>
            <person name="Kallberg Y."/>
            <person name="Tangrot J."/>
            <person name="Rosling A."/>
        </authorList>
    </citation>
    <scope>NUCLEOTIDE SEQUENCE</scope>
    <source>
        <strain evidence="1">MA461A</strain>
    </source>
</reference>
<feature type="non-terminal residue" evidence="1">
    <location>
        <position position="1"/>
    </location>
</feature>
<accession>A0ACA9RKB0</accession>
<organism evidence="1 2">
    <name type="scientific">Racocetra persica</name>
    <dbReference type="NCBI Taxonomy" id="160502"/>
    <lineage>
        <taxon>Eukaryota</taxon>
        <taxon>Fungi</taxon>
        <taxon>Fungi incertae sedis</taxon>
        <taxon>Mucoromycota</taxon>
        <taxon>Glomeromycotina</taxon>
        <taxon>Glomeromycetes</taxon>
        <taxon>Diversisporales</taxon>
        <taxon>Gigasporaceae</taxon>
        <taxon>Racocetra</taxon>
    </lineage>
</organism>
<proteinExistence type="predicted"/>
<protein>
    <submittedName>
        <fullName evidence="1">4133_t:CDS:1</fullName>
    </submittedName>
</protein>
<sequence>ASIIASFKLYYHYLQLQHAINHDKASERDVYKVNQLQILKSIGQLVGQVGANRFKISTIVEAKN</sequence>